<organism evidence="3 4">
    <name type="scientific">Anabaena cylindrica (strain ATCC 27899 / PCC 7122)</name>
    <dbReference type="NCBI Taxonomy" id="272123"/>
    <lineage>
        <taxon>Bacteria</taxon>
        <taxon>Bacillati</taxon>
        <taxon>Cyanobacteriota</taxon>
        <taxon>Cyanophyceae</taxon>
        <taxon>Nostocales</taxon>
        <taxon>Nostocaceae</taxon>
        <taxon>Anabaena</taxon>
    </lineage>
</organism>
<dbReference type="InterPro" id="IPR008160">
    <property type="entry name" value="Collagen"/>
</dbReference>
<sequence>MTSTSCSEIAGQLSGIQSALNGLGGTFATKAELQAMREDLVNRIAAVSSSVSVLDGRVSSLESRVTALESRADQNIDEERIINKAVERAVQRLDPRLDFLTNWNFDQDRKIGANETEIEWTKAKLIALTAGLAGLVAIVAAPIIASALSAVWAAISSAAAAAASALGIATSAASAVVVMQAQLVTVGATAGSALTLAGTAQGTAGSALVLAGTAQGTAGSALVLAGTAQGTAGSALVLAGTAQGTALAAGAAAGVALATAKGAEQSAGASKEIAELARRIAQGAEAEAGLATSRANTALSEVQPLRPLPQRVQQVQGEIDFLEPQVIEIKGTAKRALDIGTVAQGEAALAQQTAKRAFDVGTVAQGEAALAKRTADLALNKASIPGPQGIPGTPGAPGLNGAPGPQGIPGTPGTPGLNGAPGPQGIPGTPGQTTILQTTIVETVDQTSLNTAVGIAIAANLAPISGTLTAHNCAAGVDVPLPYAGIGLYGIQAQVQQLSSQIEILGKTCCRTYRILGGNDWFETEKENYKFNPETSIKSKIKQAYKESTSLQDTQPLTIQVANLPQMLFGLDAATWRRAGLHKLPVIAPPSIMPKIVRNPASGEILSTSDWGKHEYQNITDNVSFQAYQYAQFKSVVGEFPLNISVEVEEGNKIVEKNLRIDNISDGISELMGLSLVIQDDLQLNTQLGMKSLVETAATKNATIITQDLALSNAQYLGYQMTRTPKEIKTLFTPGTQNIKEFIKDSKQQIISYAHKSGHLEHKLNTLLISAGITKAALTTQYKPGDTVMGGIIAKDALAKLKADEDDWKLFLKLLREPVGDMKIDGVPLMEVEDLTDKLKQFLKGLK</sequence>
<keyword evidence="2" id="KW-0812">Transmembrane</keyword>
<protein>
    <submittedName>
        <fullName evidence="3">Collagen triple helix repeat-containing protein</fullName>
    </submittedName>
</protein>
<gene>
    <name evidence="3" type="ordered locus">Anacy_2192</name>
</gene>
<evidence type="ECO:0000256" key="2">
    <source>
        <dbReference type="SAM" id="Phobius"/>
    </source>
</evidence>
<dbReference type="EMBL" id="CP003659">
    <property type="protein sequence ID" value="AFZ57656.1"/>
    <property type="molecule type" value="Genomic_DNA"/>
</dbReference>
<dbReference type="HOGENOM" id="CLU_336394_0_0_3"/>
<dbReference type="STRING" id="272123.Anacy_2192"/>
<dbReference type="eggNOG" id="COG3468">
    <property type="taxonomic scope" value="Bacteria"/>
</dbReference>
<keyword evidence="2" id="KW-1133">Transmembrane helix</keyword>
<keyword evidence="4" id="KW-1185">Reference proteome</keyword>
<evidence type="ECO:0000256" key="1">
    <source>
        <dbReference type="SAM" id="MobiDB-lite"/>
    </source>
</evidence>
<dbReference type="PANTHER" id="PTHR24637">
    <property type="entry name" value="COLLAGEN"/>
    <property type="match status" value="1"/>
</dbReference>
<proteinExistence type="predicted"/>
<dbReference type="PATRIC" id="fig|272123.3.peg.2395"/>
<dbReference type="RefSeq" id="WP_015214293.1">
    <property type="nucleotide sequence ID" value="NC_019771.1"/>
</dbReference>
<evidence type="ECO:0000313" key="3">
    <source>
        <dbReference type="EMBL" id="AFZ57656.1"/>
    </source>
</evidence>
<feature type="compositionally biased region" description="Low complexity" evidence="1">
    <location>
        <begin position="385"/>
        <end position="432"/>
    </location>
</feature>
<dbReference type="AlphaFoldDB" id="K9ZEN7"/>
<evidence type="ECO:0000313" key="4">
    <source>
        <dbReference type="Proteomes" id="UP000010474"/>
    </source>
</evidence>
<dbReference type="Proteomes" id="UP000010474">
    <property type="component" value="Chromosome"/>
</dbReference>
<feature type="transmembrane region" description="Helical" evidence="2">
    <location>
        <begin position="151"/>
        <end position="178"/>
    </location>
</feature>
<feature type="region of interest" description="Disordered" evidence="1">
    <location>
        <begin position="382"/>
        <end position="432"/>
    </location>
</feature>
<keyword evidence="2" id="KW-0472">Membrane</keyword>
<feature type="transmembrane region" description="Helical" evidence="2">
    <location>
        <begin position="125"/>
        <end position="145"/>
    </location>
</feature>
<dbReference type="PANTHER" id="PTHR24637:SF421">
    <property type="entry name" value="CUTICLE COLLAGEN DPY-2"/>
    <property type="match status" value="1"/>
</dbReference>
<dbReference type="Pfam" id="PF01391">
    <property type="entry name" value="Collagen"/>
    <property type="match status" value="1"/>
</dbReference>
<name>K9ZEN7_ANACC</name>
<reference evidence="4" key="1">
    <citation type="journal article" date="2013" name="Proc. Natl. Acad. Sci. U.S.A.">
        <title>Improving the coverage of the cyanobacterial phylum using diversity-driven genome sequencing.</title>
        <authorList>
            <person name="Shih P.M."/>
            <person name="Wu D."/>
            <person name="Latifi A."/>
            <person name="Axen S.D."/>
            <person name="Fewer D.P."/>
            <person name="Talla E."/>
            <person name="Calteau A."/>
            <person name="Cai F."/>
            <person name="Tandeau de Marsac N."/>
            <person name="Rippka R."/>
            <person name="Herdman M."/>
            <person name="Sivonen K."/>
            <person name="Coursin T."/>
            <person name="Laurent T."/>
            <person name="Goodwin L."/>
            <person name="Nolan M."/>
            <person name="Davenport K.W."/>
            <person name="Han C.S."/>
            <person name="Rubin E.M."/>
            <person name="Eisen J.A."/>
            <person name="Woyke T."/>
            <person name="Gugger M."/>
            <person name="Kerfeld C.A."/>
        </authorList>
    </citation>
    <scope>NUCLEOTIDE SEQUENCE [LARGE SCALE GENOMIC DNA]</scope>
    <source>
        <strain evidence="4">ATCC 27899 / PCC 7122</strain>
    </source>
</reference>
<accession>K9ZEN7</accession>
<dbReference type="KEGG" id="acy:Anacy_2192"/>
<keyword evidence="3" id="KW-0176">Collagen</keyword>